<protein>
    <submittedName>
        <fullName evidence="2">DUF4136 domain-containing protein</fullName>
    </submittedName>
</protein>
<dbReference type="EMBL" id="JAUKPO010000003">
    <property type="protein sequence ID" value="MDO1446086.1"/>
    <property type="molecule type" value="Genomic_DNA"/>
</dbReference>
<name>A0ABT8R1W1_9BACT</name>
<dbReference type="PROSITE" id="PS51257">
    <property type="entry name" value="PROKAR_LIPOPROTEIN"/>
    <property type="match status" value="1"/>
</dbReference>
<proteinExistence type="predicted"/>
<gene>
    <name evidence="2" type="ORF">Q0590_07480</name>
</gene>
<evidence type="ECO:0000259" key="1">
    <source>
        <dbReference type="Pfam" id="PF13590"/>
    </source>
</evidence>
<evidence type="ECO:0000313" key="3">
    <source>
        <dbReference type="Proteomes" id="UP001168528"/>
    </source>
</evidence>
<accession>A0ABT8R1W1</accession>
<dbReference type="Pfam" id="PF13590">
    <property type="entry name" value="DUF4136"/>
    <property type="match status" value="1"/>
</dbReference>
<evidence type="ECO:0000313" key="2">
    <source>
        <dbReference type="EMBL" id="MDO1446086.1"/>
    </source>
</evidence>
<reference evidence="2" key="1">
    <citation type="submission" date="2023-07" db="EMBL/GenBank/DDBJ databases">
        <title>The genome sequence of Rhodocytophaga aerolata KACC 12507.</title>
        <authorList>
            <person name="Zhang X."/>
        </authorList>
    </citation>
    <scope>NUCLEOTIDE SEQUENCE</scope>
    <source>
        <strain evidence="2">KACC 12507</strain>
    </source>
</reference>
<feature type="domain" description="DUF4136" evidence="1">
    <location>
        <begin position="28"/>
        <end position="179"/>
    </location>
</feature>
<sequence length="195" mass="23196">MKTTLTFLIILLTFTVFSACMRRDRYLVESDYSFRADFKKYKSFCMASNMQVDGDSSMSNPIIEKEIRNRLELHGYKMTQKKPSLLVFHKIYYKDFKFQGYNQPEVNKDNWIPKEELTEEEGYDPVKYQLREGTLLIQLVDTKRDITVWQGYASGVFDERALNNERYLRRAVRSIFDKYGFFADGFLVNERNTNN</sequence>
<dbReference type="InterPro" id="IPR025411">
    <property type="entry name" value="DUF4136"/>
</dbReference>
<organism evidence="2 3">
    <name type="scientific">Rhodocytophaga aerolata</name>
    <dbReference type="NCBI Taxonomy" id="455078"/>
    <lineage>
        <taxon>Bacteria</taxon>
        <taxon>Pseudomonadati</taxon>
        <taxon>Bacteroidota</taxon>
        <taxon>Cytophagia</taxon>
        <taxon>Cytophagales</taxon>
        <taxon>Rhodocytophagaceae</taxon>
        <taxon>Rhodocytophaga</taxon>
    </lineage>
</organism>
<dbReference type="RefSeq" id="WP_302036888.1">
    <property type="nucleotide sequence ID" value="NZ_JAUKPO010000003.1"/>
</dbReference>
<dbReference type="Proteomes" id="UP001168528">
    <property type="component" value="Unassembled WGS sequence"/>
</dbReference>
<comment type="caution">
    <text evidence="2">The sequence shown here is derived from an EMBL/GenBank/DDBJ whole genome shotgun (WGS) entry which is preliminary data.</text>
</comment>
<dbReference type="Gene3D" id="3.30.160.670">
    <property type="match status" value="1"/>
</dbReference>
<keyword evidence="3" id="KW-1185">Reference proteome</keyword>